<feature type="region of interest" description="Disordered" evidence="7">
    <location>
        <begin position="440"/>
        <end position="486"/>
    </location>
</feature>
<feature type="region of interest" description="Disordered" evidence="7">
    <location>
        <begin position="1003"/>
        <end position="1098"/>
    </location>
</feature>
<feature type="compositionally biased region" description="Low complexity" evidence="7">
    <location>
        <begin position="1085"/>
        <end position="1098"/>
    </location>
</feature>
<protein>
    <submittedName>
        <fullName evidence="11">Synaptonemal complex protein 2</fullName>
    </submittedName>
</protein>
<feature type="region of interest" description="Disordered" evidence="7">
    <location>
        <begin position="650"/>
        <end position="704"/>
    </location>
</feature>
<feature type="region of interest" description="Disordered" evidence="7">
    <location>
        <begin position="1165"/>
        <end position="1188"/>
    </location>
</feature>
<gene>
    <name evidence="11" type="primary">Sycp2</name>
</gene>
<evidence type="ECO:0000256" key="2">
    <source>
        <dbReference type="ARBA" id="ARBA00004286"/>
    </source>
</evidence>
<feature type="compositionally biased region" description="Polar residues" evidence="7">
    <location>
        <begin position="514"/>
        <end position="527"/>
    </location>
</feature>
<keyword evidence="10" id="KW-1185">Reference proteome</keyword>
<dbReference type="PANTHER" id="PTHR15607:SF12">
    <property type="entry name" value="SYNAPTONEMAL COMPLEX PROTEIN 2"/>
    <property type="match status" value="1"/>
</dbReference>
<reference evidence="11" key="1">
    <citation type="submission" date="2025-08" db="UniProtKB">
        <authorList>
            <consortium name="RefSeq"/>
        </authorList>
    </citation>
    <scope>IDENTIFICATION</scope>
    <source>
        <tissue evidence="11">Liver</tissue>
    </source>
</reference>
<dbReference type="RefSeq" id="XP_040588909.1">
    <property type="nucleotide sequence ID" value="XM_040732975.1"/>
</dbReference>
<feature type="region of interest" description="Disordered" evidence="7">
    <location>
        <begin position="958"/>
        <end position="981"/>
    </location>
</feature>
<name>A0ABM2WDD1_MESAU</name>
<dbReference type="Pfam" id="PF18584">
    <property type="entry name" value="SYCP2_SLD"/>
    <property type="match status" value="1"/>
</dbReference>
<comment type="subcellular location">
    <subcellularLocation>
        <location evidence="2">Chromosome</location>
    </subcellularLocation>
    <subcellularLocation>
        <location evidence="1">Nucleus</location>
    </subcellularLocation>
</comment>
<organism evidence="10 11">
    <name type="scientific">Mesocricetus auratus</name>
    <name type="common">Golden hamster</name>
    <dbReference type="NCBI Taxonomy" id="10036"/>
    <lineage>
        <taxon>Eukaryota</taxon>
        <taxon>Metazoa</taxon>
        <taxon>Chordata</taxon>
        <taxon>Craniata</taxon>
        <taxon>Vertebrata</taxon>
        <taxon>Euteleostomi</taxon>
        <taxon>Mammalia</taxon>
        <taxon>Eutheria</taxon>
        <taxon>Euarchontoglires</taxon>
        <taxon>Glires</taxon>
        <taxon>Rodentia</taxon>
        <taxon>Myomorpha</taxon>
        <taxon>Muroidea</taxon>
        <taxon>Cricetidae</taxon>
        <taxon>Cricetinae</taxon>
        <taxon>Mesocricetus</taxon>
    </lineage>
</organism>
<feature type="coiled-coil region" evidence="6">
    <location>
        <begin position="1393"/>
        <end position="1430"/>
    </location>
</feature>
<feature type="region of interest" description="Disordered" evidence="7">
    <location>
        <begin position="501"/>
        <end position="527"/>
    </location>
</feature>
<keyword evidence="5" id="KW-0539">Nucleus</keyword>
<evidence type="ECO:0000259" key="8">
    <source>
        <dbReference type="Pfam" id="PF18581"/>
    </source>
</evidence>
<feature type="compositionally biased region" description="Polar residues" evidence="7">
    <location>
        <begin position="452"/>
        <end position="472"/>
    </location>
</feature>
<feature type="compositionally biased region" description="Basic and acidic residues" evidence="7">
    <location>
        <begin position="1021"/>
        <end position="1042"/>
    </location>
</feature>
<feature type="region of interest" description="Disordered" evidence="7">
    <location>
        <begin position="1218"/>
        <end position="1241"/>
    </location>
</feature>
<dbReference type="GeneID" id="101830498"/>
<evidence type="ECO:0000256" key="6">
    <source>
        <dbReference type="SAM" id="Coils"/>
    </source>
</evidence>
<evidence type="ECO:0000256" key="1">
    <source>
        <dbReference type="ARBA" id="ARBA00004123"/>
    </source>
</evidence>
<feature type="compositionally biased region" description="Polar residues" evidence="7">
    <location>
        <begin position="1173"/>
        <end position="1188"/>
    </location>
</feature>
<feature type="domain" description="Synaptonemal complex protein 2 Spt16M-like" evidence="9">
    <location>
        <begin position="278"/>
        <end position="389"/>
    </location>
</feature>
<keyword evidence="4" id="KW-0158">Chromosome</keyword>
<sequence>MPVRPDFQQLEKCIDDALRKNDFNPLMILLQIDIYEDVKIKCSKQFLHKLDDLICRELNKRDIQTISDILTCVGRCSKNIFILGQAGLLAMIKQGLVQKMVSWFEKSKEIIVSQGQSKDEAVMNMIEDLFDLLMVVYDINDEGKKQVLESFIPRICALVIDPRVNICIQQEALKKMNLMLDRIPQDSNKILSNQETLTLMSNMGERIIDVGDYELQVGIVEALCRMTTEKRRRELACQWFSMDFIANAFKAIKDCEFETDCRVFLNLVNGVLGDKRRVYTFPCLSAFLDKYELQIPSDEKLEEFWIDFNLGSQTLSFYIAGDDDDHQWEAVTVPEEKVQMYSIEVRESKKLLTITLKNIVKISKKEGKQLLLYFDASLEITCVAKKIFGGNKYKDFTRKQGISVAKTSIHILFDASGSQILVPESQPSLVKEDLVHLKEKSNLQRKRANPPKQDNSSNQEDLASSQDEITTPSRKKMSEASMIVPDTDRYTVRSPILLVNTSTPRRRSRAPLQAINSAQRADVSKTSESGMDYAVSFKSRQSDGRNIWNNRDKNKTTKVVENKENENNEFPDQNSNETEDIFSDVCAMGKVDEPALSGVIDISKNKAHSKWACWTPVTTIKLCNNQRDRTLPGHTFTEDTGVNKKCIKQKSVTDNDSKETQRAKYRKDVVKYNKSDEEISERSKQEQNHPKYSLKKNTENAKQSDWHIESETTYKSVLLNKTTEESLIYKKTCVLSKDVNTTVCDKSPSRKCIRSHTKSRKEMTSELNSCALKEIPVKEKSKGKEFTGAAESLISQINKKYNTSNSMKSTRKLKESLNGSGFSKKSDLQFSKVQRKSYRKLKTTFVNVTSECPLNDVYNFSLNGTDEPIIKLGIQEFQATTREASMDNSIKLLGVRNHDEHDPSFKTKNKRMSTSHEKTLFSDTETECGYDDSKTDISWLKKPKSKRLMDYSRNKNMKQYKSGKTRSSIEKGQQRSIMAPNKNITKNNDEIVADVRTRLPRTATKTKKNYKDLSTSESESESEKEVSYLFKDKLPTKEENVHSRAQTKKLPKKQHKVFTTETPKGQPPEKQDISSELRDGREDSLSLSSASVSGSPSSVEVMRCMEKITERDFTQDYDYITKSLSPYPKTASPESLRGNNKVGGQEKSPRISEISIPFVRKSCSPVPGLPSLPRNTPTKNNSVMNRKNTNSVIDNQRPLHYNSYSDVSCNISEKHFMETESPDSHENHMQSKREASHAASPLSLSSEVIEKIWLDMPSDNTHVSGPSQRSRKRQMYLEEDELRNSNETEVEEAEERQQLLPKRLCQMEDSDHHTYKTSLSTPDFSIPEDWRQELPGVGMFFDNISSDYKRKTNTQHKIMDDFTTKTLKLTQQHLMEMTHQARGRRDENVDKFQVTLRDELEKAERDSQMLRDLEKELVDVGEKLVQKMRAYHRSEQERLRVLKTSLDKSFVVYNSVYEETIFTSEMCLMKANMKMLQEKLLKEMHEEELLNVRRGLSSLFKVHEGNDM</sequence>
<evidence type="ECO:0000259" key="9">
    <source>
        <dbReference type="Pfam" id="PF18584"/>
    </source>
</evidence>
<dbReference type="InterPro" id="IPR024835">
    <property type="entry name" value="SYCP2-like"/>
</dbReference>
<evidence type="ECO:0000256" key="7">
    <source>
        <dbReference type="SAM" id="MobiDB-lite"/>
    </source>
</evidence>
<dbReference type="Pfam" id="PF18581">
    <property type="entry name" value="SYCP2_ARLD"/>
    <property type="match status" value="1"/>
</dbReference>
<dbReference type="InterPro" id="IPR040560">
    <property type="entry name" value="SYCP2_SLD"/>
</dbReference>
<feature type="domain" description="Synaptonemal complex protein 2 armadillo-repeat-like" evidence="8">
    <location>
        <begin position="9"/>
        <end position="186"/>
    </location>
</feature>
<evidence type="ECO:0000256" key="4">
    <source>
        <dbReference type="ARBA" id="ARBA00022454"/>
    </source>
</evidence>
<evidence type="ECO:0000256" key="5">
    <source>
        <dbReference type="ARBA" id="ARBA00023242"/>
    </source>
</evidence>
<evidence type="ECO:0000313" key="10">
    <source>
        <dbReference type="Proteomes" id="UP000886700"/>
    </source>
</evidence>
<proteinExistence type="inferred from homology"/>
<evidence type="ECO:0000256" key="3">
    <source>
        <dbReference type="ARBA" id="ARBA00007960"/>
    </source>
</evidence>
<dbReference type="PANTHER" id="PTHR15607">
    <property type="entry name" value="SYNAPTONEMAL COMPLEX PROTEIN-RELATED"/>
    <property type="match status" value="1"/>
</dbReference>
<keyword evidence="6" id="KW-0175">Coiled coil</keyword>
<feature type="compositionally biased region" description="Basic and acidic residues" evidence="7">
    <location>
        <begin position="1218"/>
        <end position="1236"/>
    </location>
</feature>
<feature type="compositionally biased region" description="Basic and acidic residues" evidence="7">
    <location>
        <begin position="651"/>
        <end position="689"/>
    </location>
</feature>
<feature type="compositionally biased region" description="Basic and acidic residues" evidence="7">
    <location>
        <begin position="1067"/>
        <end position="1084"/>
    </location>
</feature>
<comment type="similarity">
    <text evidence="3">Belongs to the SYCP2 family.</text>
</comment>
<feature type="compositionally biased region" description="Basic residues" evidence="7">
    <location>
        <begin position="1045"/>
        <end position="1056"/>
    </location>
</feature>
<dbReference type="Proteomes" id="UP000886700">
    <property type="component" value="Unplaced"/>
</dbReference>
<evidence type="ECO:0000313" key="11">
    <source>
        <dbReference type="RefSeq" id="XP_040588909.1"/>
    </source>
</evidence>
<dbReference type="InterPro" id="IPR041322">
    <property type="entry name" value="SYCP2_ARLD"/>
</dbReference>
<feature type="region of interest" description="Disordered" evidence="7">
    <location>
        <begin position="1124"/>
        <end position="1149"/>
    </location>
</feature>
<accession>A0ABM2WDD1</accession>